<dbReference type="Proteomes" id="UP000174145">
    <property type="component" value="Segment"/>
</dbReference>
<dbReference type="Pfam" id="PF00651">
    <property type="entry name" value="BTB"/>
    <property type="match status" value="1"/>
</dbReference>
<dbReference type="RefSeq" id="YP_009001611.1">
    <property type="nucleotide sequence ID" value="NC_023426.1"/>
</dbReference>
<dbReference type="GeneID" id="18263567"/>
<dbReference type="InterPro" id="IPR011333">
    <property type="entry name" value="SKP1/BTB/POZ_sf"/>
</dbReference>
<organism evidence="2 3">
    <name type="scientific">Alphaentomopoxvirus acuprea</name>
    <dbReference type="NCBI Taxonomy" id="62099"/>
    <lineage>
        <taxon>Viruses</taxon>
        <taxon>Varidnaviria</taxon>
        <taxon>Bamfordvirae</taxon>
        <taxon>Nucleocytoviricota</taxon>
        <taxon>Pokkesviricetes</taxon>
        <taxon>Chitovirales</taxon>
        <taxon>Poxviridae</taxon>
        <taxon>Entomopoxvirinae</taxon>
        <taxon>Alphaentomopoxvirus</taxon>
    </lineage>
</organism>
<accession>W6JIU2</accession>
<proteinExistence type="predicted"/>
<dbReference type="KEGG" id="vg:18263567"/>
<keyword evidence="3" id="KW-1185">Reference proteome</keyword>
<evidence type="ECO:0000259" key="1">
    <source>
        <dbReference type="PROSITE" id="PS50097"/>
    </source>
</evidence>
<dbReference type="SMART" id="SM00225">
    <property type="entry name" value="BTB"/>
    <property type="match status" value="1"/>
</dbReference>
<dbReference type="SUPFAM" id="SSF54695">
    <property type="entry name" value="POZ domain"/>
    <property type="match status" value="1"/>
</dbReference>
<protein>
    <submittedName>
        <fullName evidence="2">BTB/POZ domain-containing protein</fullName>
    </submittedName>
</protein>
<name>W6JIU2_9POXV</name>
<dbReference type="EMBL" id="AP013055">
    <property type="protein sequence ID" value="BAO49498.1"/>
    <property type="molecule type" value="Genomic_DNA"/>
</dbReference>
<sequence length="264" mass="31777">MNKLNLSWNINNINNRYFSCLESPPFSKKIINNDIIFKYRIYHNDIIKLYFKSYNINKLSADIIIKINNGQTNINTNLNSEIRVEEEIELFRIHTLCNNIHIYVELSISNIDTITKYYIRNKNLKRIFYMTKFYDVTIITNNHSFNAHKIILSYYSNILYNELNANSNNKKILLKYKPEIINSMLKYLYGFEIDYNNNMNDLLILANELNIKALKYYVENKIYLNMDRTNINEIIEHYDNYSDILQQRINLYINNNLCDIQFIF</sequence>
<dbReference type="PROSITE" id="PS50097">
    <property type="entry name" value="BTB"/>
    <property type="match status" value="1"/>
</dbReference>
<evidence type="ECO:0000313" key="3">
    <source>
        <dbReference type="Proteomes" id="UP000174145"/>
    </source>
</evidence>
<dbReference type="Gene3D" id="3.30.710.10">
    <property type="entry name" value="Potassium Channel Kv1.1, Chain A"/>
    <property type="match status" value="1"/>
</dbReference>
<evidence type="ECO:0000313" key="2">
    <source>
        <dbReference type="EMBL" id="BAO49498.1"/>
    </source>
</evidence>
<reference evidence="2 3" key="1">
    <citation type="journal article" date="2014" name="Virology">
        <title>The complete genome sequence of the Alphaentomopoxvirus Anomala cuprea entomopoxvirus, including its terminal hairpin loop sequences, suggests a potentially unique mode of apoptosis inhibition and mode of DNA replication.</title>
        <authorList>
            <person name="Mitsuhashi W."/>
            <person name="Miyamoto K."/>
            <person name="Wada S."/>
        </authorList>
    </citation>
    <scope>NUCLEOTIDE SEQUENCE [LARGE SCALE GENOMIC DNA]</scope>
    <source>
        <strain evidence="2">CV6M</strain>
    </source>
</reference>
<dbReference type="CDD" id="cd18186">
    <property type="entry name" value="BTB_POZ_ZBTB_KLHL-like"/>
    <property type="match status" value="1"/>
</dbReference>
<dbReference type="InterPro" id="IPR000210">
    <property type="entry name" value="BTB/POZ_dom"/>
</dbReference>
<feature type="domain" description="BTB" evidence="1">
    <location>
        <begin position="134"/>
        <end position="197"/>
    </location>
</feature>